<keyword evidence="7 9" id="KW-0472">Membrane</keyword>
<accession>A0ABQ6LR44</accession>
<evidence type="ECO:0000256" key="7">
    <source>
        <dbReference type="ARBA" id="ARBA00023136"/>
    </source>
</evidence>
<feature type="transmembrane region" description="Helical" evidence="9">
    <location>
        <begin position="93"/>
        <end position="114"/>
    </location>
</feature>
<dbReference type="PANTHER" id="PTHR35011">
    <property type="entry name" value="2,3-DIKETO-L-GULONATE TRAP TRANSPORTER SMALL PERMEASE PROTEIN YIAM"/>
    <property type="match status" value="1"/>
</dbReference>
<evidence type="ECO:0000259" key="10">
    <source>
        <dbReference type="Pfam" id="PF04290"/>
    </source>
</evidence>
<keyword evidence="3" id="KW-1003">Cell membrane</keyword>
<dbReference type="PANTHER" id="PTHR35011:SF2">
    <property type="entry name" value="2,3-DIKETO-L-GULONATE TRAP TRANSPORTER SMALL PERMEASE PROTEIN YIAM"/>
    <property type="match status" value="1"/>
</dbReference>
<keyword evidence="12" id="KW-1185">Reference proteome</keyword>
<gene>
    <name evidence="11" type="ORF">LNKW23_35280</name>
</gene>
<feature type="transmembrane region" description="Helical" evidence="9">
    <location>
        <begin position="134"/>
        <end position="155"/>
    </location>
</feature>
<dbReference type="InterPro" id="IPR055348">
    <property type="entry name" value="DctQ"/>
</dbReference>
<feature type="domain" description="Tripartite ATP-independent periplasmic transporters DctQ component" evidence="10">
    <location>
        <begin position="34"/>
        <end position="156"/>
    </location>
</feature>
<feature type="transmembrane region" description="Helical" evidence="9">
    <location>
        <begin position="54"/>
        <end position="72"/>
    </location>
</feature>
<evidence type="ECO:0000256" key="8">
    <source>
        <dbReference type="ARBA" id="ARBA00038436"/>
    </source>
</evidence>
<dbReference type="RefSeq" id="WP_285673332.1">
    <property type="nucleotide sequence ID" value="NZ_BSYI01000033.1"/>
</dbReference>
<evidence type="ECO:0000256" key="5">
    <source>
        <dbReference type="ARBA" id="ARBA00022692"/>
    </source>
</evidence>
<dbReference type="Pfam" id="PF04290">
    <property type="entry name" value="DctQ"/>
    <property type="match status" value="1"/>
</dbReference>
<comment type="subcellular location">
    <subcellularLocation>
        <location evidence="1 9">Cell inner membrane</location>
        <topology evidence="1 9">Multi-pass membrane protein</topology>
    </subcellularLocation>
</comment>
<reference evidence="11 12" key="1">
    <citation type="submission" date="2023-04" db="EMBL/GenBank/DDBJ databases">
        <title>Marinoamorphus aggregata gen. nov., sp. Nov., isolate from tissue of brittle star Ophioplocus japonicus.</title>
        <authorList>
            <person name="Kawano K."/>
            <person name="Sawayama S."/>
            <person name="Nakagawa S."/>
        </authorList>
    </citation>
    <scope>NUCLEOTIDE SEQUENCE [LARGE SCALE GENOMIC DNA]</scope>
    <source>
        <strain evidence="11 12">NKW23</strain>
    </source>
</reference>
<sequence>MSDIADRARGWSKRVNWLVERVCVALLALLVIDVWLGVVVRYAIPLPITFTEELARYLMIWMALLAVSSGIAHREHIGVGFVLERLPAPVRRWLAVGFDVIGFVFFAALFWYGLGFTERGFSRLTMIYAIPKGYAFAGVPLAAFVACLQLALMGVHDWFAERAPEALASRTIDPGGE</sequence>
<evidence type="ECO:0000256" key="1">
    <source>
        <dbReference type="ARBA" id="ARBA00004429"/>
    </source>
</evidence>
<name>A0ABQ6LR44_9RHOB</name>
<dbReference type="InterPro" id="IPR007387">
    <property type="entry name" value="TRAP_DctQ"/>
</dbReference>
<evidence type="ECO:0000256" key="4">
    <source>
        <dbReference type="ARBA" id="ARBA00022519"/>
    </source>
</evidence>
<keyword evidence="4 9" id="KW-0997">Cell inner membrane</keyword>
<evidence type="ECO:0000313" key="12">
    <source>
        <dbReference type="Proteomes" id="UP001239909"/>
    </source>
</evidence>
<evidence type="ECO:0000256" key="2">
    <source>
        <dbReference type="ARBA" id="ARBA00022448"/>
    </source>
</evidence>
<dbReference type="Proteomes" id="UP001239909">
    <property type="component" value="Unassembled WGS sequence"/>
</dbReference>
<evidence type="ECO:0000256" key="6">
    <source>
        <dbReference type="ARBA" id="ARBA00022989"/>
    </source>
</evidence>
<comment type="subunit">
    <text evidence="9">The complex comprises the extracytoplasmic solute receptor protein and the two transmembrane proteins.</text>
</comment>
<organism evidence="11 12">
    <name type="scientific">Paralimibaculum aggregatum</name>
    <dbReference type="NCBI Taxonomy" id="3036245"/>
    <lineage>
        <taxon>Bacteria</taxon>
        <taxon>Pseudomonadati</taxon>
        <taxon>Pseudomonadota</taxon>
        <taxon>Alphaproteobacteria</taxon>
        <taxon>Rhodobacterales</taxon>
        <taxon>Paracoccaceae</taxon>
        <taxon>Paralimibaculum</taxon>
    </lineage>
</organism>
<feature type="transmembrane region" description="Helical" evidence="9">
    <location>
        <begin position="21"/>
        <end position="42"/>
    </location>
</feature>
<evidence type="ECO:0000256" key="9">
    <source>
        <dbReference type="RuleBase" id="RU369079"/>
    </source>
</evidence>
<comment type="function">
    <text evidence="9">Part of the tripartite ATP-independent periplasmic (TRAP) transport system.</text>
</comment>
<evidence type="ECO:0000256" key="3">
    <source>
        <dbReference type="ARBA" id="ARBA00022475"/>
    </source>
</evidence>
<comment type="similarity">
    <text evidence="8 9">Belongs to the TRAP transporter small permease family.</text>
</comment>
<dbReference type="EMBL" id="BSYI01000033">
    <property type="protein sequence ID" value="GMG84313.1"/>
    <property type="molecule type" value="Genomic_DNA"/>
</dbReference>
<keyword evidence="2 9" id="KW-0813">Transport</keyword>
<proteinExistence type="inferred from homology"/>
<keyword evidence="5 9" id="KW-0812">Transmembrane</keyword>
<evidence type="ECO:0000313" key="11">
    <source>
        <dbReference type="EMBL" id="GMG84313.1"/>
    </source>
</evidence>
<protein>
    <recommendedName>
        <fullName evidence="9">TRAP transporter small permease protein</fullName>
    </recommendedName>
</protein>
<keyword evidence="6 9" id="KW-1133">Transmembrane helix</keyword>
<comment type="caution">
    <text evidence="11">The sequence shown here is derived from an EMBL/GenBank/DDBJ whole genome shotgun (WGS) entry which is preliminary data.</text>
</comment>